<keyword evidence="1" id="KW-0812">Transmembrane</keyword>
<dbReference type="AlphaFoldDB" id="A0AAE6ZJ27"/>
<dbReference type="Proteomes" id="UP000502421">
    <property type="component" value="Chromosome"/>
</dbReference>
<organism evidence="2 3">
    <name type="scientific">Chitinophaga oryzae</name>
    <dbReference type="NCBI Taxonomy" id="2725414"/>
    <lineage>
        <taxon>Bacteria</taxon>
        <taxon>Pseudomonadati</taxon>
        <taxon>Bacteroidota</taxon>
        <taxon>Chitinophagia</taxon>
        <taxon>Chitinophagales</taxon>
        <taxon>Chitinophagaceae</taxon>
        <taxon>Chitinophaga</taxon>
    </lineage>
</organism>
<keyword evidence="1" id="KW-0472">Membrane</keyword>
<dbReference type="KEGG" id="coy:HF329_22670"/>
<protein>
    <submittedName>
        <fullName evidence="2">Uncharacterized protein</fullName>
    </submittedName>
</protein>
<proteinExistence type="predicted"/>
<gene>
    <name evidence="2" type="ORF">HF329_22670</name>
</gene>
<keyword evidence="1" id="KW-1133">Transmembrane helix</keyword>
<accession>A0AAE6ZJ27</accession>
<feature type="transmembrane region" description="Helical" evidence="1">
    <location>
        <begin position="66"/>
        <end position="84"/>
    </location>
</feature>
<dbReference type="RefSeq" id="WP_168807546.1">
    <property type="nucleotide sequence ID" value="NZ_CP051205.1"/>
</dbReference>
<name>A0AAE6ZJ27_9BACT</name>
<dbReference type="EMBL" id="CP051205">
    <property type="protein sequence ID" value="QJB33941.1"/>
    <property type="molecule type" value="Genomic_DNA"/>
</dbReference>
<reference evidence="3" key="1">
    <citation type="submission" date="2020-04" db="EMBL/GenBank/DDBJ databases">
        <authorList>
            <person name="Kittiwongwattana C."/>
        </authorList>
    </citation>
    <scope>NUCLEOTIDE SEQUENCE [LARGE SCALE GENOMIC DNA]</scope>
    <source>
        <strain evidence="3">1310</strain>
    </source>
</reference>
<evidence type="ECO:0000313" key="2">
    <source>
        <dbReference type="EMBL" id="QJB33941.1"/>
    </source>
</evidence>
<feature type="transmembrane region" description="Helical" evidence="1">
    <location>
        <begin position="35"/>
        <end position="54"/>
    </location>
</feature>
<evidence type="ECO:0000313" key="3">
    <source>
        <dbReference type="Proteomes" id="UP000502421"/>
    </source>
</evidence>
<evidence type="ECO:0000256" key="1">
    <source>
        <dbReference type="SAM" id="Phobius"/>
    </source>
</evidence>
<sequence>MKPFVSKLLWLLGVPLVLGLAMLLGGEEGILSAGLMLMFLTPIYLVIGCLLAIFSKAYAEFGKAMVLAAGVMLVVGLSTCGIMLSSM</sequence>